<reference evidence="2 4" key="1">
    <citation type="submission" date="2018-06" db="EMBL/GenBank/DDBJ databases">
        <title>Comparative genomics of rhizobia nodulating Arachis hypogaea in China.</title>
        <authorList>
            <person name="Li Y."/>
        </authorList>
    </citation>
    <scope>NUCLEOTIDE SEQUENCE [LARGE SCALE GENOMIC DNA]</scope>
    <source>
        <strain evidence="2 4">CCBAU 51670</strain>
    </source>
</reference>
<dbReference type="InterPro" id="IPR011083">
    <property type="entry name" value="Phage_tail_collar_dom"/>
</dbReference>
<evidence type="ECO:0000313" key="3">
    <source>
        <dbReference type="EMBL" id="RXH15356.1"/>
    </source>
</evidence>
<accession>A0AAE5X077</accession>
<dbReference type="Proteomes" id="UP000288972">
    <property type="component" value="Chromosome"/>
</dbReference>
<protein>
    <submittedName>
        <fullName evidence="2">Phage tail protein</fullName>
    </submittedName>
</protein>
<organism evidence="2 4">
    <name type="scientific">Bradyrhizobium guangzhouense</name>
    <dbReference type="NCBI Taxonomy" id="1325095"/>
    <lineage>
        <taxon>Bacteria</taxon>
        <taxon>Pseudomonadati</taxon>
        <taxon>Pseudomonadota</taxon>
        <taxon>Alphaproteobacteria</taxon>
        <taxon>Hyphomicrobiales</taxon>
        <taxon>Nitrobacteraceae</taxon>
        <taxon>Bradyrhizobium</taxon>
    </lineage>
</organism>
<evidence type="ECO:0000313" key="2">
    <source>
        <dbReference type="EMBL" id="QAU46354.1"/>
    </source>
</evidence>
<gene>
    <name evidence="3" type="ORF">EAS56_08925</name>
    <name evidence="2" type="ORF">XH91_13945</name>
</gene>
<dbReference type="EMBL" id="CP030053">
    <property type="protein sequence ID" value="QAU46354.1"/>
    <property type="molecule type" value="Genomic_DNA"/>
</dbReference>
<keyword evidence="5" id="KW-1185">Reference proteome</keyword>
<dbReference type="EMBL" id="RDQZ01000005">
    <property type="protein sequence ID" value="RXH15356.1"/>
    <property type="molecule type" value="Genomic_DNA"/>
</dbReference>
<dbReference type="RefSeq" id="WP_128951120.1">
    <property type="nucleotide sequence ID" value="NZ_CP030053.1"/>
</dbReference>
<sequence length="182" mass="18973">MTDFFIGEIEMFGFNFAPKGWAQCNGQLLSIQQNQALFAVIGTAFGGNGTTNFALPDLRGRLPMGQGQGPGLSARTLGQAFGEENHTLLASETPGHNHFVNVISNPTAANASAPGPALYLSQTSFSGPLGAETDLYVVDSAPGNAMNPTAVGLTGGQPHSNQMPTIVLNYCICLSGIFPSRN</sequence>
<dbReference type="InterPro" id="IPR037053">
    <property type="entry name" value="Phage_tail_collar_dom_sf"/>
</dbReference>
<dbReference type="AlphaFoldDB" id="A0AAE5X077"/>
<dbReference type="Gene3D" id="3.90.1340.10">
    <property type="entry name" value="Phage tail collar domain"/>
    <property type="match status" value="1"/>
</dbReference>
<dbReference type="Proteomes" id="UP000290401">
    <property type="component" value="Unassembled WGS sequence"/>
</dbReference>
<dbReference type="KEGG" id="bgz:XH91_13945"/>
<name>A0AAE5X077_9BRAD</name>
<dbReference type="Pfam" id="PF07484">
    <property type="entry name" value="Collar"/>
    <property type="match status" value="1"/>
</dbReference>
<evidence type="ECO:0000259" key="1">
    <source>
        <dbReference type="Pfam" id="PF07484"/>
    </source>
</evidence>
<feature type="domain" description="Phage tail collar" evidence="1">
    <location>
        <begin position="7"/>
        <end position="63"/>
    </location>
</feature>
<evidence type="ECO:0000313" key="4">
    <source>
        <dbReference type="Proteomes" id="UP000288972"/>
    </source>
</evidence>
<reference evidence="3 5" key="2">
    <citation type="submission" date="2018-10" db="EMBL/GenBank/DDBJ databases">
        <title>Bradyrhizobium sp. nov., effective nodules isolated from peanut in China.</title>
        <authorList>
            <person name="Li Y."/>
        </authorList>
    </citation>
    <scope>NUCLEOTIDE SEQUENCE [LARGE SCALE GENOMIC DNA]</scope>
    <source>
        <strain evidence="3 5">CCBAU 53426</strain>
    </source>
</reference>
<dbReference type="SUPFAM" id="SSF88874">
    <property type="entry name" value="Receptor-binding domain of short tail fibre protein gp12"/>
    <property type="match status" value="1"/>
</dbReference>
<evidence type="ECO:0000313" key="5">
    <source>
        <dbReference type="Proteomes" id="UP000290401"/>
    </source>
</evidence>
<proteinExistence type="predicted"/>